<gene>
    <name evidence="2" type="ORF">EGW08_016813</name>
</gene>
<dbReference type="Proteomes" id="UP000271974">
    <property type="component" value="Unassembled WGS sequence"/>
</dbReference>
<feature type="region of interest" description="Disordered" evidence="1">
    <location>
        <begin position="228"/>
        <end position="276"/>
    </location>
</feature>
<organism evidence="2 3">
    <name type="scientific">Elysia chlorotica</name>
    <name type="common">Eastern emerald elysia</name>
    <name type="synonym">Sea slug</name>
    <dbReference type="NCBI Taxonomy" id="188477"/>
    <lineage>
        <taxon>Eukaryota</taxon>
        <taxon>Metazoa</taxon>
        <taxon>Spiralia</taxon>
        <taxon>Lophotrochozoa</taxon>
        <taxon>Mollusca</taxon>
        <taxon>Gastropoda</taxon>
        <taxon>Heterobranchia</taxon>
        <taxon>Euthyneura</taxon>
        <taxon>Panpulmonata</taxon>
        <taxon>Sacoglossa</taxon>
        <taxon>Placobranchoidea</taxon>
        <taxon>Plakobranchidae</taxon>
        <taxon>Elysia</taxon>
    </lineage>
</organism>
<feature type="compositionally biased region" description="Basic residues" evidence="1">
    <location>
        <begin position="264"/>
        <end position="276"/>
    </location>
</feature>
<dbReference type="AlphaFoldDB" id="A0A3S1BUW3"/>
<dbReference type="EMBL" id="RQTK01000743">
    <property type="protein sequence ID" value="RUS75434.1"/>
    <property type="molecule type" value="Genomic_DNA"/>
</dbReference>
<comment type="caution">
    <text evidence="2">The sequence shown here is derived from an EMBL/GenBank/DDBJ whole genome shotgun (WGS) entry which is preliminary data.</text>
</comment>
<evidence type="ECO:0000256" key="1">
    <source>
        <dbReference type="SAM" id="MobiDB-lite"/>
    </source>
</evidence>
<name>A0A3S1BUW3_ELYCH</name>
<keyword evidence="3" id="KW-1185">Reference proteome</keyword>
<accession>A0A3S1BUW3</accession>
<evidence type="ECO:0000313" key="3">
    <source>
        <dbReference type="Proteomes" id="UP000271974"/>
    </source>
</evidence>
<protein>
    <submittedName>
        <fullName evidence="2">Uncharacterized protein</fullName>
    </submittedName>
</protein>
<feature type="compositionally biased region" description="Polar residues" evidence="1">
    <location>
        <begin position="229"/>
        <end position="251"/>
    </location>
</feature>
<reference evidence="2 3" key="1">
    <citation type="submission" date="2019-01" db="EMBL/GenBank/DDBJ databases">
        <title>A draft genome assembly of the solar-powered sea slug Elysia chlorotica.</title>
        <authorList>
            <person name="Cai H."/>
            <person name="Li Q."/>
            <person name="Fang X."/>
            <person name="Li J."/>
            <person name="Curtis N.E."/>
            <person name="Altenburger A."/>
            <person name="Shibata T."/>
            <person name="Feng M."/>
            <person name="Maeda T."/>
            <person name="Schwartz J.A."/>
            <person name="Shigenobu S."/>
            <person name="Lundholm N."/>
            <person name="Nishiyama T."/>
            <person name="Yang H."/>
            <person name="Hasebe M."/>
            <person name="Li S."/>
            <person name="Pierce S.K."/>
            <person name="Wang J."/>
        </authorList>
    </citation>
    <scope>NUCLEOTIDE SEQUENCE [LARGE SCALE GENOMIC DNA]</scope>
    <source>
        <strain evidence="2">EC2010</strain>
        <tissue evidence="2">Whole organism of an adult</tissue>
    </source>
</reference>
<proteinExistence type="predicted"/>
<evidence type="ECO:0000313" key="2">
    <source>
        <dbReference type="EMBL" id="RUS75434.1"/>
    </source>
</evidence>
<sequence>MSVPRPESQLAAPRGSVHPLSLAVLSPNLSSPKPQEQSYNVNDANQLIHPDLSMSVPRSKSQLAAPRGVAQPLSLAVLSVNLTSPMSQEQSSIYMAKTNSITLIYPYPSPDPSRNWLLQEAPSTRSPSPSSLLFIFSKVSRKVLQCIRRKPTHLPSLSIYPYPSPDPSRNWLLQEASPSRSPSPSSLLIYLPQGLKNSPTMYTTQTNSFTLIYPYPSQDPSRNWLLQEAPSTRSPSPSSNLTSTMYTTKTNRPPALPRRPLCPHLRRTHVPRPLRL</sequence>